<name>A0A1I7X2S6_HETBA</name>
<sequence>MEVSGRISPSILSRKKLQKKSKVKIMH</sequence>
<feature type="region of interest" description="Disordered" evidence="1">
    <location>
        <begin position="1"/>
        <end position="27"/>
    </location>
</feature>
<keyword evidence="2" id="KW-1185">Reference proteome</keyword>
<organism evidence="2 3">
    <name type="scientific">Heterorhabditis bacteriophora</name>
    <name type="common">Entomopathogenic nematode worm</name>
    <dbReference type="NCBI Taxonomy" id="37862"/>
    <lineage>
        <taxon>Eukaryota</taxon>
        <taxon>Metazoa</taxon>
        <taxon>Ecdysozoa</taxon>
        <taxon>Nematoda</taxon>
        <taxon>Chromadorea</taxon>
        <taxon>Rhabditida</taxon>
        <taxon>Rhabditina</taxon>
        <taxon>Rhabditomorpha</taxon>
        <taxon>Strongyloidea</taxon>
        <taxon>Heterorhabditidae</taxon>
        <taxon>Heterorhabditis</taxon>
    </lineage>
</organism>
<dbReference type="Proteomes" id="UP000095283">
    <property type="component" value="Unplaced"/>
</dbReference>
<dbReference type="WBParaSite" id="Hba_11796">
    <property type="protein sequence ID" value="Hba_11796"/>
    <property type="gene ID" value="Hba_11796"/>
</dbReference>
<dbReference type="AlphaFoldDB" id="A0A1I7X2S6"/>
<feature type="compositionally biased region" description="Basic residues" evidence="1">
    <location>
        <begin position="13"/>
        <end position="27"/>
    </location>
</feature>
<evidence type="ECO:0000313" key="3">
    <source>
        <dbReference type="WBParaSite" id="Hba_11796"/>
    </source>
</evidence>
<evidence type="ECO:0000313" key="2">
    <source>
        <dbReference type="Proteomes" id="UP000095283"/>
    </source>
</evidence>
<accession>A0A1I7X2S6</accession>
<protein>
    <submittedName>
        <fullName evidence="3">Uncharacterized protein</fullName>
    </submittedName>
</protein>
<proteinExistence type="predicted"/>
<reference evidence="3" key="1">
    <citation type="submission" date="2016-11" db="UniProtKB">
        <authorList>
            <consortium name="WormBaseParasite"/>
        </authorList>
    </citation>
    <scope>IDENTIFICATION</scope>
</reference>
<evidence type="ECO:0000256" key="1">
    <source>
        <dbReference type="SAM" id="MobiDB-lite"/>
    </source>
</evidence>